<dbReference type="Pfam" id="PF00027">
    <property type="entry name" value="cNMP_binding"/>
    <property type="match status" value="1"/>
</dbReference>
<evidence type="ECO:0000256" key="10">
    <source>
        <dbReference type="ARBA" id="ARBA00023065"/>
    </source>
</evidence>
<dbReference type="InterPro" id="IPR018490">
    <property type="entry name" value="cNMP-bd_dom_sf"/>
</dbReference>
<evidence type="ECO:0000256" key="9">
    <source>
        <dbReference type="ARBA" id="ARBA00022989"/>
    </source>
</evidence>
<comment type="catalytic activity">
    <reaction evidence="13">
        <text>K(+)(in) = K(+)(out)</text>
        <dbReference type="Rhea" id="RHEA:29463"/>
        <dbReference type="ChEBI" id="CHEBI:29103"/>
    </reaction>
</comment>
<dbReference type="InterPro" id="IPR014710">
    <property type="entry name" value="RmlC-like_jellyroll"/>
</dbReference>
<dbReference type="InterPro" id="IPR003938">
    <property type="entry name" value="K_chnl_volt-dep_EAG/ELK/ERG"/>
</dbReference>
<keyword evidence="11 15" id="KW-0472">Membrane</keyword>
<dbReference type="NCBIfam" id="TIGR00229">
    <property type="entry name" value="sensory_box"/>
    <property type="match status" value="1"/>
</dbReference>
<dbReference type="Pfam" id="PF00520">
    <property type="entry name" value="Ion_trans"/>
    <property type="match status" value="1"/>
</dbReference>
<feature type="transmembrane region" description="Helical" evidence="15">
    <location>
        <begin position="556"/>
        <end position="580"/>
    </location>
</feature>
<feature type="domain" description="PAS" evidence="17">
    <location>
        <begin position="41"/>
        <end position="72"/>
    </location>
</feature>
<dbReference type="SUPFAM" id="SSF55785">
    <property type="entry name" value="PYP-like sensor domain (PAS domain)"/>
    <property type="match status" value="1"/>
</dbReference>
<accession>A0ABM3D7R3</accession>
<feature type="compositionally biased region" description="Polar residues" evidence="14">
    <location>
        <begin position="201"/>
        <end position="210"/>
    </location>
</feature>
<dbReference type="CDD" id="cd00130">
    <property type="entry name" value="PAS"/>
    <property type="match status" value="1"/>
</dbReference>
<organism evidence="18 19">
    <name type="scientific">Salmo salar</name>
    <name type="common">Atlantic salmon</name>
    <dbReference type="NCBI Taxonomy" id="8030"/>
    <lineage>
        <taxon>Eukaryota</taxon>
        <taxon>Metazoa</taxon>
        <taxon>Chordata</taxon>
        <taxon>Craniata</taxon>
        <taxon>Vertebrata</taxon>
        <taxon>Euteleostomi</taxon>
        <taxon>Actinopterygii</taxon>
        <taxon>Neopterygii</taxon>
        <taxon>Teleostei</taxon>
        <taxon>Protacanthopterygii</taxon>
        <taxon>Salmoniformes</taxon>
        <taxon>Salmonidae</taxon>
        <taxon>Salmoninae</taxon>
        <taxon>Salmo</taxon>
    </lineage>
</organism>
<gene>
    <name evidence="19" type="primary">LOC106575297</name>
</gene>
<keyword evidence="18" id="KW-1185">Reference proteome</keyword>
<feature type="region of interest" description="Disordered" evidence="14">
    <location>
        <begin position="1118"/>
        <end position="1224"/>
    </location>
</feature>
<evidence type="ECO:0000256" key="5">
    <source>
        <dbReference type="ARBA" id="ARBA00022692"/>
    </source>
</evidence>
<evidence type="ECO:0000256" key="14">
    <source>
        <dbReference type="SAM" id="MobiDB-lite"/>
    </source>
</evidence>
<dbReference type="GeneID" id="106575297"/>
<evidence type="ECO:0000313" key="19">
    <source>
        <dbReference type="RefSeq" id="XP_045554858.1"/>
    </source>
</evidence>
<dbReference type="SUPFAM" id="SSF81324">
    <property type="entry name" value="Voltage-gated potassium channels"/>
    <property type="match status" value="1"/>
</dbReference>
<evidence type="ECO:0000256" key="3">
    <source>
        <dbReference type="ARBA" id="ARBA00022475"/>
    </source>
</evidence>
<evidence type="ECO:0000256" key="8">
    <source>
        <dbReference type="ARBA" id="ARBA00022958"/>
    </source>
</evidence>
<dbReference type="PANTHER" id="PTHR10217">
    <property type="entry name" value="VOLTAGE AND LIGAND GATED POTASSIUM CHANNEL"/>
    <property type="match status" value="1"/>
</dbReference>
<dbReference type="InterPro" id="IPR000014">
    <property type="entry name" value="PAS"/>
</dbReference>
<dbReference type="RefSeq" id="XP_045554858.1">
    <property type="nucleotide sequence ID" value="XM_045698902.1"/>
</dbReference>
<evidence type="ECO:0000256" key="13">
    <source>
        <dbReference type="ARBA" id="ARBA00034430"/>
    </source>
</evidence>
<dbReference type="PRINTS" id="PR01463">
    <property type="entry name" value="EAGCHANLFMLY"/>
</dbReference>
<dbReference type="Gene3D" id="1.10.287.70">
    <property type="match status" value="1"/>
</dbReference>
<protein>
    <submittedName>
        <fullName evidence="19">Potassium voltage-gated channel subfamily H member 7 isoform X5</fullName>
    </submittedName>
</protein>
<dbReference type="Gene3D" id="2.60.120.10">
    <property type="entry name" value="Jelly Rolls"/>
    <property type="match status" value="1"/>
</dbReference>
<feature type="region of interest" description="Disordered" evidence="14">
    <location>
        <begin position="189"/>
        <end position="239"/>
    </location>
</feature>
<dbReference type="Proteomes" id="UP001652741">
    <property type="component" value="Chromosome ssa17"/>
</dbReference>
<keyword evidence="10" id="KW-0406">Ion transport</keyword>
<dbReference type="Gene3D" id="1.10.1200.260">
    <property type="match status" value="1"/>
</dbReference>
<dbReference type="PROSITE" id="PS50112">
    <property type="entry name" value="PAS"/>
    <property type="match status" value="1"/>
</dbReference>
<keyword evidence="7" id="KW-0851">Voltage-gated channel</keyword>
<feature type="compositionally biased region" description="Basic and acidic residues" evidence="14">
    <location>
        <begin position="189"/>
        <end position="198"/>
    </location>
</feature>
<keyword evidence="5 15" id="KW-0812">Transmembrane</keyword>
<dbReference type="InterPro" id="IPR035965">
    <property type="entry name" value="PAS-like_dom_sf"/>
</dbReference>
<keyword evidence="6" id="KW-0631">Potassium channel</keyword>
<dbReference type="InterPro" id="IPR003967">
    <property type="entry name" value="K_chnl_volt-dep_ERG"/>
</dbReference>
<evidence type="ECO:0000256" key="1">
    <source>
        <dbReference type="ARBA" id="ARBA00004651"/>
    </source>
</evidence>
<evidence type="ECO:0000313" key="18">
    <source>
        <dbReference type="Proteomes" id="UP001652741"/>
    </source>
</evidence>
<feature type="region of interest" description="Disordered" evidence="14">
    <location>
        <begin position="932"/>
        <end position="979"/>
    </location>
</feature>
<keyword evidence="9 15" id="KW-1133">Transmembrane helix</keyword>
<dbReference type="InterPro" id="IPR050818">
    <property type="entry name" value="KCNH_animal-type"/>
</dbReference>
<dbReference type="SMART" id="SM00100">
    <property type="entry name" value="cNMP"/>
    <property type="match status" value="1"/>
</dbReference>
<evidence type="ECO:0000256" key="6">
    <source>
        <dbReference type="ARBA" id="ARBA00022826"/>
    </source>
</evidence>
<dbReference type="Gene3D" id="3.30.450.20">
    <property type="entry name" value="PAS domain"/>
    <property type="match status" value="1"/>
</dbReference>
<feature type="region of interest" description="Disordered" evidence="14">
    <location>
        <begin position="876"/>
        <end position="898"/>
    </location>
</feature>
<keyword evidence="3" id="KW-1003">Cell membrane</keyword>
<keyword evidence="8" id="KW-0630">Potassium</keyword>
<dbReference type="InterPro" id="IPR005821">
    <property type="entry name" value="Ion_trans_dom"/>
</dbReference>
<dbReference type="PRINTS" id="PR01470">
    <property type="entry name" value="ERGCHANNEL"/>
</dbReference>
<feature type="transmembrane region" description="Helical" evidence="15">
    <location>
        <begin position="652"/>
        <end position="673"/>
    </location>
</feature>
<feature type="compositionally biased region" description="Basic and acidic residues" evidence="14">
    <location>
        <begin position="1159"/>
        <end position="1174"/>
    </location>
</feature>
<keyword evidence="4" id="KW-0633">Potassium transport</keyword>
<feature type="transmembrane region" description="Helical" evidence="15">
    <location>
        <begin position="419"/>
        <end position="440"/>
    </location>
</feature>
<feature type="transmembrane region" description="Helical" evidence="15">
    <location>
        <begin position="621"/>
        <end position="640"/>
    </location>
</feature>
<dbReference type="PANTHER" id="PTHR10217:SF466">
    <property type="entry name" value="POTASSIUM VOLTAGE-GATED CHANNEL SUBFAMILY H MEMBER 7"/>
    <property type="match status" value="1"/>
</dbReference>
<feature type="compositionally biased region" description="Basic and acidic residues" evidence="14">
    <location>
        <begin position="1135"/>
        <end position="1145"/>
    </location>
</feature>
<feature type="region of interest" description="Disordered" evidence="14">
    <location>
        <begin position="1027"/>
        <end position="1051"/>
    </location>
</feature>
<dbReference type="PROSITE" id="PS50042">
    <property type="entry name" value="CNMP_BINDING_3"/>
    <property type="match status" value="1"/>
</dbReference>
<evidence type="ECO:0000256" key="15">
    <source>
        <dbReference type="SAM" id="Phobius"/>
    </source>
</evidence>
<evidence type="ECO:0000256" key="11">
    <source>
        <dbReference type="ARBA" id="ARBA00023136"/>
    </source>
</evidence>
<feature type="compositionally biased region" description="Acidic residues" evidence="14">
    <location>
        <begin position="946"/>
        <end position="964"/>
    </location>
</feature>
<sequence length="1224" mass="136699">MPVRRGHVAPQNTFLGIIIKKFEGQNKKFIIANARVQNCAIIYCNDGFCEMTGFSRPDVMQRPCTCDFLHGEFTNRHAIAQVAQALMGSEERKVEITYHRKDGSDFLCNTHIIPVKNEEGMVMMFILNFDYILEEDSSDSLEGLNHTSPAKAEPRKGRLFCFRLPALHLLGISKQSLPQQDPDAVMIDSPRRSEESVATRDFQSLPTRESCSPPYANDTRALIGPSHCSTPVSGPLDHSSPKGPFWDRLVPQAVPQAQPQTVGPLAPSIPGLTPTASRESVCSIRRASSVQDMEGFGFNSKMAFRDRHASEGPFNQIKSSLLGSTSDSHLNRYSTINKIPLITLNFSEANNDKKCPSPPSSEKTIIAPKVKDRTHNVTDKVTQVLSLGADVLPEYKLQVPRMDKLTILHYSPFKAVWDWLILLLVIYTAIFTPYSAAFLLNDLEEQKRRECGYSCSPLNVVDLMVDIMFIVDILINFRTTYVNLNEEVVSHPAKIAIHYFKGWFLIDMVAAIPFDLLIFGSGSDETTTLIGLLKTARLLRLVRVARKLDRYSEYGAAVLMLLMCIFALIAHWLACIWYAIGNVEKPYLEHKIGWLDNLGVSIGKRYNYSDPSSGPSIKDKYVTALYFTFSSLTSVGFGNVSPNTNSEKIFSICVMLIGSLMYASIFGNVSAIIQRLYSGTARYHLQMLRVKEFIRFHQIPNPLRQRLEEYFQHAWNYTNGIDMNMVLKGFPECLQADICLHLNASLLQGCKAFQGATKGCLRALAMRFKTTHSPPGDTLVHCGDVLTALYFLSRGSIEILKDDVVVAILGKNDIFGEMIHLYAKPGKANADVRALSYCDLHTIQREEILEVLDMYPEFADNFLSNLELTFNLRDESGKPQNAESVYPYPSNSDGDDIKCRRRLTNKRKSSAGTQIKETSVFCDGGERERQLYPSSQAVATVVEENRDSEEEREEEEEEEEGGEGEEQRPLCSGGQGYPLVRDHTLGLGLGDVVPDASGGGDNVERNQSYKDLRGEEWGCVRPREVLEESAQAQDSRSGVGEEDSEPDITYGEVEQRLDLLQEHLNRLESQMTSDIKAILQLLQRQSTVVPPAYSIVTSSPKYQRPAIRVQPVSAIRITEPQHSLNPASPLAQNPDMEKPLNKSKESMSGQGPTEMPPEEDLRAGLLEKDTEPRHIQNKIDSPEKQQPRALFHSARQASLPDASPENSETSGLPRPVSDPGLLGK</sequence>
<dbReference type="CDD" id="cd00038">
    <property type="entry name" value="CAP_ED"/>
    <property type="match status" value="1"/>
</dbReference>
<name>A0ABM3D7R3_SALSA</name>
<evidence type="ECO:0000256" key="7">
    <source>
        <dbReference type="ARBA" id="ARBA00022882"/>
    </source>
</evidence>
<proteinExistence type="predicted"/>
<evidence type="ECO:0000256" key="4">
    <source>
        <dbReference type="ARBA" id="ARBA00022538"/>
    </source>
</evidence>
<evidence type="ECO:0000259" key="17">
    <source>
        <dbReference type="PROSITE" id="PS50112"/>
    </source>
</evidence>
<reference evidence="19" key="1">
    <citation type="submission" date="2025-08" db="UniProtKB">
        <authorList>
            <consortium name="RefSeq"/>
        </authorList>
    </citation>
    <scope>IDENTIFICATION</scope>
</reference>
<evidence type="ECO:0000256" key="12">
    <source>
        <dbReference type="ARBA" id="ARBA00023303"/>
    </source>
</evidence>
<keyword evidence="12" id="KW-0407">Ion channel</keyword>
<dbReference type="Pfam" id="PF13426">
    <property type="entry name" value="PAS_9"/>
    <property type="match status" value="1"/>
</dbReference>
<dbReference type="InterPro" id="IPR000595">
    <property type="entry name" value="cNMP-bd_dom"/>
</dbReference>
<feature type="domain" description="Cyclic nucleotide-binding" evidence="16">
    <location>
        <begin position="752"/>
        <end position="852"/>
    </location>
</feature>
<comment type="subcellular location">
    <subcellularLocation>
        <location evidence="1">Cell membrane</location>
        <topology evidence="1">Multi-pass membrane protein</topology>
    </subcellularLocation>
</comment>
<evidence type="ECO:0000259" key="16">
    <source>
        <dbReference type="PROSITE" id="PS50042"/>
    </source>
</evidence>
<keyword evidence="2" id="KW-0813">Transport</keyword>
<evidence type="ECO:0000256" key="2">
    <source>
        <dbReference type="ARBA" id="ARBA00022448"/>
    </source>
</evidence>
<dbReference type="SUPFAM" id="SSF51206">
    <property type="entry name" value="cAMP-binding domain-like"/>
    <property type="match status" value="1"/>
</dbReference>